<evidence type="ECO:0000313" key="2">
    <source>
        <dbReference type="Proteomes" id="UP000595437"/>
    </source>
</evidence>
<name>A0A7T8K0X0_CALRO</name>
<dbReference type="Proteomes" id="UP000595437">
    <property type="component" value="Chromosome 10"/>
</dbReference>
<dbReference type="AlphaFoldDB" id="A0A7T8K0X0"/>
<proteinExistence type="predicted"/>
<gene>
    <name evidence="1" type="ORF">FKW44_015808</name>
</gene>
<sequence length="54" mass="6046">MSALHRERLRLTTDLSSLPPATKKAESDLDFDAMEVKAIPLRTPSSDYQNIAFP</sequence>
<protein>
    <submittedName>
        <fullName evidence="1">Tyrosineprotein phosphatase nonreceptor type 13like</fullName>
    </submittedName>
</protein>
<accession>A0A7T8K0X0</accession>
<evidence type="ECO:0000313" key="1">
    <source>
        <dbReference type="EMBL" id="QQP41441.1"/>
    </source>
</evidence>
<keyword evidence="2" id="KW-1185">Reference proteome</keyword>
<keyword evidence="1" id="KW-0675">Receptor</keyword>
<organism evidence="1 2">
    <name type="scientific">Caligus rogercresseyi</name>
    <name type="common">Sea louse</name>
    <dbReference type="NCBI Taxonomy" id="217165"/>
    <lineage>
        <taxon>Eukaryota</taxon>
        <taxon>Metazoa</taxon>
        <taxon>Ecdysozoa</taxon>
        <taxon>Arthropoda</taxon>
        <taxon>Crustacea</taxon>
        <taxon>Multicrustacea</taxon>
        <taxon>Hexanauplia</taxon>
        <taxon>Copepoda</taxon>
        <taxon>Siphonostomatoida</taxon>
        <taxon>Caligidae</taxon>
        <taxon>Caligus</taxon>
    </lineage>
</organism>
<dbReference type="EMBL" id="CP045899">
    <property type="protein sequence ID" value="QQP41441.1"/>
    <property type="molecule type" value="Genomic_DNA"/>
</dbReference>
<reference evidence="2" key="1">
    <citation type="submission" date="2021-01" db="EMBL/GenBank/DDBJ databases">
        <title>Caligus Genome Assembly.</title>
        <authorList>
            <person name="Gallardo-Escarate C."/>
        </authorList>
    </citation>
    <scope>NUCLEOTIDE SEQUENCE [LARGE SCALE GENOMIC DNA]</scope>
</reference>